<keyword evidence="5" id="KW-1133">Transmembrane helix</keyword>
<evidence type="ECO:0000256" key="3">
    <source>
        <dbReference type="ARBA" id="ARBA00047591"/>
    </source>
</evidence>
<comment type="catalytic activity">
    <reaction evidence="3">
        <text>a diacylglycerol + H2O = a monoacylglycerol + a fatty acid + H(+)</text>
        <dbReference type="Rhea" id="RHEA:32731"/>
        <dbReference type="ChEBI" id="CHEBI:15377"/>
        <dbReference type="ChEBI" id="CHEBI:15378"/>
        <dbReference type="ChEBI" id="CHEBI:17408"/>
        <dbReference type="ChEBI" id="CHEBI:18035"/>
        <dbReference type="ChEBI" id="CHEBI:28868"/>
    </reaction>
</comment>
<dbReference type="AlphaFoldDB" id="A0AAD6WU36"/>
<accession>A0AAD6WU36</accession>
<dbReference type="GO" id="GO:0006629">
    <property type="term" value="P:lipid metabolic process"/>
    <property type="evidence" value="ECO:0007669"/>
    <property type="project" value="InterPro"/>
</dbReference>
<dbReference type="InterPro" id="IPR002921">
    <property type="entry name" value="Fungal_lipase-type"/>
</dbReference>
<dbReference type="CDD" id="cd00519">
    <property type="entry name" value="Lipase_3"/>
    <property type="match status" value="1"/>
</dbReference>
<feature type="transmembrane region" description="Helical" evidence="5">
    <location>
        <begin position="371"/>
        <end position="391"/>
    </location>
</feature>
<gene>
    <name evidence="7" type="ORF">C8F04DRAFT_1294606</name>
</gene>
<dbReference type="InterPro" id="IPR051218">
    <property type="entry name" value="Sec_MonoDiacylglyc_Lipase"/>
</dbReference>
<keyword evidence="5" id="KW-0472">Membrane</keyword>
<keyword evidence="1" id="KW-1015">Disulfide bond</keyword>
<keyword evidence="5" id="KW-0812">Transmembrane</keyword>
<evidence type="ECO:0000256" key="5">
    <source>
        <dbReference type="SAM" id="Phobius"/>
    </source>
</evidence>
<protein>
    <submittedName>
        <fullName evidence="7">Alpha/Beta hydrolase protein</fullName>
    </submittedName>
</protein>
<dbReference type="PANTHER" id="PTHR45856">
    <property type="entry name" value="ALPHA/BETA-HYDROLASES SUPERFAMILY PROTEIN"/>
    <property type="match status" value="1"/>
</dbReference>
<evidence type="ECO:0000313" key="8">
    <source>
        <dbReference type="Proteomes" id="UP001218188"/>
    </source>
</evidence>
<evidence type="ECO:0000313" key="7">
    <source>
        <dbReference type="EMBL" id="KAJ7027263.1"/>
    </source>
</evidence>
<evidence type="ECO:0000256" key="1">
    <source>
        <dbReference type="ARBA" id="ARBA00023157"/>
    </source>
</evidence>
<evidence type="ECO:0000256" key="4">
    <source>
        <dbReference type="ARBA" id="ARBA00048461"/>
    </source>
</evidence>
<keyword evidence="7" id="KW-0378">Hydrolase</keyword>
<organism evidence="7 8">
    <name type="scientific">Mycena alexandri</name>
    <dbReference type="NCBI Taxonomy" id="1745969"/>
    <lineage>
        <taxon>Eukaryota</taxon>
        <taxon>Fungi</taxon>
        <taxon>Dikarya</taxon>
        <taxon>Basidiomycota</taxon>
        <taxon>Agaricomycotina</taxon>
        <taxon>Agaricomycetes</taxon>
        <taxon>Agaricomycetidae</taxon>
        <taxon>Agaricales</taxon>
        <taxon>Marasmiineae</taxon>
        <taxon>Mycenaceae</taxon>
        <taxon>Mycena</taxon>
    </lineage>
</organism>
<sequence length="392" mass="41443">MIKKATAGRWRDLQRLALEPNTTLTAPLAARAAGRWQLFGSRWPLAAGLWQPLAVLADETDKLLAAGNRLKRVAAGLWQLIKCASYLLVFTIGDDAATPDVYVTYSQSRNQIIVGHKGTDPSQILSVENDIHFSPTPLLTVLNVAGTPEGVEVHNGFQTAWVQTSTLVLGAVKQVQAQVPDASVLVTGHSLGAAISLLNAIFLKQQLPSNTSIEVVGFGRQRVGNAAFANWVDSMFGAKNTFVVSRDDPVPHVPLLAQGFQHASGEVWIKDNTTTLACDGQENANCSDLIGVLDAATGVSDHTGPYFGVNMGHASCANLAITTVVSGTKTLTMTAAEVTTPFSTSLSLRVTSLPSNIPIDKKNGARSRIEMHAGTAVGVVVFGALVGAVVLF</sequence>
<reference evidence="7" key="1">
    <citation type="submission" date="2023-03" db="EMBL/GenBank/DDBJ databases">
        <title>Massive genome expansion in bonnet fungi (Mycena s.s.) driven by repeated elements and novel gene families across ecological guilds.</title>
        <authorList>
            <consortium name="Lawrence Berkeley National Laboratory"/>
            <person name="Harder C.B."/>
            <person name="Miyauchi S."/>
            <person name="Viragh M."/>
            <person name="Kuo A."/>
            <person name="Thoen E."/>
            <person name="Andreopoulos B."/>
            <person name="Lu D."/>
            <person name="Skrede I."/>
            <person name="Drula E."/>
            <person name="Henrissat B."/>
            <person name="Morin E."/>
            <person name="Kohler A."/>
            <person name="Barry K."/>
            <person name="LaButti K."/>
            <person name="Morin E."/>
            <person name="Salamov A."/>
            <person name="Lipzen A."/>
            <person name="Mereny Z."/>
            <person name="Hegedus B."/>
            <person name="Baldrian P."/>
            <person name="Stursova M."/>
            <person name="Weitz H."/>
            <person name="Taylor A."/>
            <person name="Grigoriev I.V."/>
            <person name="Nagy L.G."/>
            <person name="Martin F."/>
            <person name="Kauserud H."/>
        </authorList>
    </citation>
    <scope>NUCLEOTIDE SEQUENCE</scope>
    <source>
        <strain evidence="7">CBHHK200</strain>
    </source>
</reference>
<dbReference type="EMBL" id="JARJCM010000126">
    <property type="protein sequence ID" value="KAJ7027263.1"/>
    <property type="molecule type" value="Genomic_DNA"/>
</dbReference>
<keyword evidence="8" id="KW-1185">Reference proteome</keyword>
<comment type="catalytic activity">
    <reaction evidence="4">
        <text>a monoacylglycerol + H2O = glycerol + a fatty acid + H(+)</text>
        <dbReference type="Rhea" id="RHEA:15245"/>
        <dbReference type="ChEBI" id="CHEBI:15377"/>
        <dbReference type="ChEBI" id="CHEBI:15378"/>
        <dbReference type="ChEBI" id="CHEBI:17408"/>
        <dbReference type="ChEBI" id="CHEBI:17754"/>
        <dbReference type="ChEBI" id="CHEBI:28868"/>
    </reaction>
</comment>
<dbReference type="SUPFAM" id="SSF53474">
    <property type="entry name" value="alpha/beta-Hydrolases"/>
    <property type="match status" value="1"/>
</dbReference>
<dbReference type="GO" id="GO:0016787">
    <property type="term" value="F:hydrolase activity"/>
    <property type="evidence" value="ECO:0007669"/>
    <property type="project" value="UniProtKB-KW"/>
</dbReference>
<name>A0AAD6WU36_9AGAR</name>
<dbReference type="InterPro" id="IPR029058">
    <property type="entry name" value="AB_hydrolase_fold"/>
</dbReference>
<evidence type="ECO:0000259" key="6">
    <source>
        <dbReference type="Pfam" id="PF01764"/>
    </source>
</evidence>
<dbReference type="Pfam" id="PF01764">
    <property type="entry name" value="Lipase_3"/>
    <property type="match status" value="1"/>
</dbReference>
<dbReference type="PANTHER" id="PTHR45856:SF25">
    <property type="entry name" value="FUNGAL LIPASE-LIKE DOMAIN-CONTAINING PROTEIN"/>
    <property type="match status" value="1"/>
</dbReference>
<comment type="caution">
    <text evidence="7">The sequence shown here is derived from an EMBL/GenBank/DDBJ whole genome shotgun (WGS) entry which is preliminary data.</text>
</comment>
<dbReference type="Proteomes" id="UP001218188">
    <property type="component" value="Unassembled WGS sequence"/>
</dbReference>
<dbReference type="Gene3D" id="3.40.50.1820">
    <property type="entry name" value="alpha/beta hydrolase"/>
    <property type="match status" value="1"/>
</dbReference>
<evidence type="ECO:0000256" key="2">
    <source>
        <dbReference type="ARBA" id="ARBA00043996"/>
    </source>
</evidence>
<comment type="similarity">
    <text evidence="2">Belongs to the AB hydrolase superfamily. Lipase family. Class 3 subfamily.</text>
</comment>
<feature type="domain" description="Fungal lipase-type" evidence="6">
    <location>
        <begin position="114"/>
        <end position="255"/>
    </location>
</feature>
<proteinExistence type="inferred from homology"/>